<protein>
    <submittedName>
        <fullName evidence="2">Ribosomal protein S16</fullName>
    </submittedName>
</protein>
<evidence type="ECO:0000313" key="1">
    <source>
        <dbReference type="Proteomes" id="UP000887565"/>
    </source>
</evidence>
<dbReference type="WBParaSite" id="nRc.2.0.1.t24659-RA">
    <property type="protein sequence ID" value="nRc.2.0.1.t24659-RA"/>
    <property type="gene ID" value="nRc.2.0.1.g24659"/>
</dbReference>
<name>A0A915JDR5_ROMCU</name>
<organism evidence="1 2">
    <name type="scientific">Romanomermis culicivorax</name>
    <name type="common">Nematode worm</name>
    <dbReference type="NCBI Taxonomy" id="13658"/>
    <lineage>
        <taxon>Eukaryota</taxon>
        <taxon>Metazoa</taxon>
        <taxon>Ecdysozoa</taxon>
        <taxon>Nematoda</taxon>
        <taxon>Enoplea</taxon>
        <taxon>Dorylaimia</taxon>
        <taxon>Mermithida</taxon>
        <taxon>Mermithoidea</taxon>
        <taxon>Mermithidae</taxon>
        <taxon>Romanomermis</taxon>
    </lineage>
</organism>
<accession>A0A915JDR5</accession>
<evidence type="ECO:0000313" key="2">
    <source>
        <dbReference type="WBParaSite" id="nRc.2.0.1.t24659-RA"/>
    </source>
</evidence>
<proteinExistence type="predicted"/>
<reference evidence="2" key="1">
    <citation type="submission" date="2022-11" db="UniProtKB">
        <authorList>
            <consortium name="WormBaseParasite"/>
        </authorList>
    </citation>
    <scope>IDENTIFICATION</scope>
</reference>
<keyword evidence="1" id="KW-1185">Reference proteome</keyword>
<dbReference type="Proteomes" id="UP000887565">
    <property type="component" value="Unplaced"/>
</dbReference>
<sequence length="60" mass="7319">MKLKKRNRRKGKFSFRSVRMEITVGRFPQNCIYPFQPKVDFQAERFKLLTIYSVEKGKYK</sequence>
<dbReference type="AlphaFoldDB" id="A0A915JDR5"/>